<keyword evidence="1" id="KW-1133">Transmembrane helix</keyword>
<protein>
    <submittedName>
        <fullName evidence="2">Uncharacterized protein</fullName>
    </submittedName>
</protein>
<organism evidence="2 3">
    <name type="scientific">Aminobacter carboxidus</name>
    <dbReference type="NCBI Taxonomy" id="376165"/>
    <lineage>
        <taxon>Bacteria</taxon>
        <taxon>Pseudomonadati</taxon>
        <taxon>Pseudomonadota</taxon>
        <taxon>Alphaproteobacteria</taxon>
        <taxon>Hyphomicrobiales</taxon>
        <taxon>Phyllobacteriaceae</taxon>
        <taxon>Aminobacter</taxon>
    </lineage>
</organism>
<dbReference type="Proteomes" id="UP000532373">
    <property type="component" value="Unassembled WGS sequence"/>
</dbReference>
<dbReference type="AlphaFoldDB" id="A0A8E1WLN4"/>
<dbReference type="PROSITE" id="PS51257">
    <property type="entry name" value="PROKAR_LIPOPROTEIN"/>
    <property type="match status" value="1"/>
</dbReference>
<keyword evidence="1" id="KW-0472">Membrane</keyword>
<gene>
    <name evidence="2" type="ORF">HNQ96_006326</name>
</gene>
<sequence length="249" mass="27201">MAARTIAPPSSQNEALPMITTLAFSAFVAFSCGWIGMRAVREHRDALAERRGLLDDAAKLLRNARIAFGPDQFPVLVGEISDGRRAKIELIADTMVTRRLPQLWLRVTLSETRECMRPTIGALARPTGAEYYSLVHDMPEWMSPPETDASLLMRGDGRATAWQIERGSALFKSLFADPRVKEAVITARGTRIIRQAAQGEPGAHKVLRQVRFPLTSIPTELVGLAIAEAGALSALLVDDDIVAPVYEAA</sequence>
<evidence type="ECO:0000313" key="2">
    <source>
        <dbReference type="EMBL" id="MBB6470428.1"/>
    </source>
</evidence>
<name>A0A8E1WLN4_9HYPH</name>
<accession>A0A8E1WLN4</accession>
<reference evidence="2 3" key="1">
    <citation type="submission" date="2020-08" db="EMBL/GenBank/DDBJ databases">
        <title>Genomic Encyclopedia of Type Strains, Phase IV (KMG-IV): sequencing the most valuable type-strain genomes for metagenomic binning, comparative biology and taxonomic classification.</title>
        <authorList>
            <person name="Goeker M."/>
        </authorList>
    </citation>
    <scope>NUCLEOTIDE SEQUENCE [LARGE SCALE GENOMIC DNA]</scope>
    <source>
        <strain evidence="2 3">DSM 17454</strain>
    </source>
</reference>
<feature type="transmembrane region" description="Helical" evidence="1">
    <location>
        <begin position="15"/>
        <end position="37"/>
    </location>
</feature>
<evidence type="ECO:0000256" key="1">
    <source>
        <dbReference type="SAM" id="Phobius"/>
    </source>
</evidence>
<proteinExistence type="predicted"/>
<dbReference type="EMBL" id="JACHGI010000030">
    <property type="protein sequence ID" value="MBB6470428.1"/>
    <property type="molecule type" value="Genomic_DNA"/>
</dbReference>
<evidence type="ECO:0000313" key="3">
    <source>
        <dbReference type="Proteomes" id="UP000532373"/>
    </source>
</evidence>
<keyword evidence="1" id="KW-0812">Transmembrane</keyword>
<comment type="caution">
    <text evidence="2">The sequence shown here is derived from an EMBL/GenBank/DDBJ whole genome shotgun (WGS) entry which is preliminary data.</text>
</comment>
<dbReference type="RefSeq" id="WP_246471527.1">
    <property type="nucleotide sequence ID" value="NZ_JACHGI010000030.1"/>
</dbReference>